<dbReference type="AlphaFoldDB" id="C1CZG6"/>
<proteinExistence type="predicted"/>
<name>C1CZG6_DEIDV</name>
<gene>
    <name evidence="1" type="ordered locus">Deide_21853</name>
</gene>
<dbReference type="RefSeq" id="WP_012694335.1">
    <property type="nucleotide sequence ID" value="NC_012526.1"/>
</dbReference>
<sequence>MPLTFPKWPLSTHNPVPPRAQLSRLNDRFELDLREALKDLPFTVESNMVLSDFVALTVEPGKSRGEITREARKRLDFVILTQRPAFPVVAIMLTNRDYGRDRRAPPAVSANVEVNNNVMVTLLHLNPKSMEGSEVILEVLKPYL</sequence>
<dbReference type="EMBL" id="CP001114">
    <property type="protein sequence ID" value="ACO47214.1"/>
    <property type="molecule type" value="Genomic_DNA"/>
</dbReference>
<dbReference type="HOGENOM" id="CLU_1793312_0_0_0"/>
<evidence type="ECO:0000313" key="2">
    <source>
        <dbReference type="Proteomes" id="UP000002208"/>
    </source>
</evidence>
<accession>C1CZG6</accession>
<reference evidence="1 2" key="1">
    <citation type="journal article" date="2009" name="PLoS Genet.">
        <title>Alliance of proteomics and genomics to unravel the specificities of Sahara bacterium Deinococcus deserti.</title>
        <authorList>
            <person name="de Groot A."/>
            <person name="Dulermo R."/>
            <person name="Ortet P."/>
            <person name="Blanchard L."/>
            <person name="Guerin P."/>
            <person name="Fernandez B."/>
            <person name="Vacherie B."/>
            <person name="Dossat C."/>
            <person name="Jolivet E."/>
            <person name="Siguier P."/>
            <person name="Chandler M."/>
            <person name="Barakat M."/>
            <person name="Dedieu A."/>
            <person name="Barbe V."/>
            <person name="Heulin T."/>
            <person name="Sommer S."/>
            <person name="Achouak W."/>
            <person name="Armengaud J."/>
        </authorList>
    </citation>
    <scope>NUCLEOTIDE SEQUENCE [LARGE SCALE GENOMIC DNA]</scope>
    <source>
        <strain evidence="2">DSM 17065 / CIP 109153 / LMG 22923 / VCD115</strain>
    </source>
</reference>
<dbReference type="KEGG" id="ddr:Deide_21853"/>
<dbReference type="Proteomes" id="UP000002208">
    <property type="component" value="Chromosome"/>
</dbReference>
<keyword evidence="2" id="KW-1185">Reference proteome</keyword>
<organism evidence="1 2">
    <name type="scientific">Deinococcus deserti (strain DSM 17065 / CIP 109153 / LMG 22923 / VCD115)</name>
    <dbReference type="NCBI Taxonomy" id="546414"/>
    <lineage>
        <taxon>Bacteria</taxon>
        <taxon>Thermotogati</taxon>
        <taxon>Deinococcota</taxon>
        <taxon>Deinococci</taxon>
        <taxon>Deinococcales</taxon>
        <taxon>Deinococcaceae</taxon>
        <taxon>Deinococcus</taxon>
    </lineage>
</organism>
<evidence type="ECO:0008006" key="3">
    <source>
        <dbReference type="Google" id="ProtNLM"/>
    </source>
</evidence>
<evidence type="ECO:0000313" key="1">
    <source>
        <dbReference type="EMBL" id="ACO47214.1"/>
    </source>
</evidence>
<dbReference type="PaxDb" id="546414-Deide_21853"/>
<protein>
    <recommendedName>
        <fullName evidence="3">DUF2726 domain-containing protein</fullName>
    </recommendedName>
</protein>